<accession>A0A809S209</accession>
<proteinExistence type="predicted"/>
<dbReference type="Proteomes" id="UP000662873">
    <property type="component" value="Chromosome"/>
</dbReference>
<dbReference type="InterPro" id="IPR007813">
    <property type="entry name" value="PilN"/>
</dbReference>
<reference evidence="1" key="1">
    <citation type="journal article" name="DNA Res.">
        <title>The physiological potential of anammox bacteria as revealed by their core genome structure.</title>
        <authorList>
            <person name="Okubo T."/>
            <person name="Toyoda A."/>
            <person name="Fukuhara K."/>
            <person name="Uchiyama I."/>
            <person name="Harigaya Y."/>
            <person name="Kuroiwa M."/>
            <person name="Suzuki T."/>
            <person name="Murakami Y."/>
            <person name="Suwa Y."/>
            <person name="Takami H."/>
        </authorList>
    </citation>
    <scope>NUCLEOTIDE SEQUENCE</scope>
    <source>
        <strain evidence="1">317325-2</strain>
    </source>
</reference>
<dbReference type="Gene3D" id="3.30.1490.300">
    <property type="match status" value="1"/>
</dbReference>
<dbReference type="KEGG" id="npy:NPRO_01010"/>
<dbReference type="PANTHER" id="PTHR40278:SF1">
    <property type="entry name" value="DNA UTILIZATION PROTEIN HOFN"/>
    <property type="match status" value="1"/>
</dbReference>
<dbReference type="Gene3D" id="3.30.420.40">
    <property type="match status" value="2"/>
</dbReference>
<dbReference type="AlphaFoldDB" id="A0A809S209"/>
<dbReference type="Pfam" id="PF05137">
    <property type="entry name" value="PilN"/>
    <property type="match status" value="1"/>
</dbReference>
<protein>
    <submittedName>
        <fullName evidence="1">Fimbrial assembly protein PilN</fullName>
    </submittedName>
</protein>
<dbReference type="InterPro" id="IPR043129">
    <property type="entry name" value="ATPase_NBD"/>
</dbReference>
<dbReference type="EMBL" id="AP021858">
    <property type="protein sequence ID" value="BBO22506.1"/>
    <property type="molecule type" value="Genomic_DNA"/>
</dbReference>
<sequence>MSKPKAALPVVRWTASAEITFYDPAVGATRDFRSLKQAAQALDSRAVVACLSRRTAFIRSLRVPNISPQEVERMLSVQIGQLFPIKAEELAFGFRLTNDVTPEGRLAIVDAVPLATLRKVFADFAEAGLRVEHVVPAAFGSALMAQKLGAMTCAVVEVAPEGLAIDIIDNGELVYSRIAPATEDAETIETEIARTFGISGVQPADVIVAGNLDLPSAQFRPGESTLALLAGADIDRLGVKLELPEESRKRKQQKEVAKTRLAVLGLAAALLLCAWVGLDYSDMRAAAKKSDSAWNSKTARLKRQRDTLQNGLNEMQRMATPISRSFEPAQTASDVLTVVGQGTPDDLWLTGFSFERGKPVTIRGTSKANESISAFLEYLSAQDRFRDVKLVFANNGVIADTPVVNFSITFHAVGNIPISEAQKKGVKA</sequence>
<gene>
    <name evidence="1" type="ORF">NPRO_01010</name>
</gene>
<dbReference type="PANTHER" id="PTHR40278">
    <property type="entry name" value="DNA UTILIZATION PROTEIN HOFN"/>
    <property type="match status" value="1"/>
</dbReference>
<evidence type="ECO:0000313" key="1">
    <source>
        <dbReference type="EMBL" id="BBO22506.1"/>
    </source>
</evidence>
<evidence type="ECO:0000313" key="2">
    <source>
        <dbReference type="Proteomes" id="UP000662873"/>
    </source>
</evidence>
<dbReference type="SUPFAM" id="SSF53067">
    <property type="entry name" value="Actin-like ATPase domain"/>
    <property type="match status" value="1"/>
</dbReference>
<dbReference type="InterPro" id="IPR052534">
    <property type="entry name" value="Extracell_DNA_Util/SecSys_Comp"/>
</dbReference>
<name>A0A809S209_9BACT</name>
<organism evidence="1 2">
    <name type="scientific">Candidatus Nitrosymbiomonas proteolyticus</name>
    <dbReference type="NCBI Taxonomy" id="2608984"/>
    <lineage>
        <taxon>Bacteria</taxon>
        <taxon>Bacillati</taxon>
        <taxon>Armatimonadota</taxon>
        <taxon>Armatimonadota incertae sedis</taxon>
        <taxon>Candidatus Nitrosymbiomonas</taxon>
    </lineage>
</organism>